<evidence type="ECO:0000256" key="2">
    <source>
        <dbReference type="ARBA" id="ARBA00023002"/>
    </source>
</evidence>
<name>A0A974WG48_9BACT</name>
<evidence type="ECO:0000256" key="1">
    <source>
        <dbReference type="ARBA" id="ARBA00005854"/>
    </source>
</evidence>
<dbReference type="SUPFAM" id="SSF51735">
    <property type="entry name" value="NAD(P)-binding Rossmann-fold domains"/>
    <property type="match status" value="1"/>
</dbReference>
<dbReference type="GO" id="GO:0016616">
    <property type="term" value="F:oxidoreductase activity, acting on the CH-OH group of donors, NAD or NADP as acceptor"/>
    <property type="evidence" value="ECO:0007669"/>
    <property type="project" value="InterPro"/>
</dbReference>
<accession>A0A974WG48</accession>
<reference evidence="5" key="1">
    <citation type="submission" date="2021-02" db="EMBL/GenBank/DDBJ databases">
        <title>Fulvivirga sp. S481 isolated from sea water.</title>
        <authorList>
            <person name="Bae S.S."/>
            <person name="Baek K."/>
        </authorList>
    </citation>
    <scope>NUCLEOTIDE SEQUENCE</scope>
    <source>
        <strain evidence="5">S481</strain>
    </source>
</reference>
<dbReference type="KEGG" id="fuv:JR347_15500"/>
<dbReference type="AlphaFoldDB" id="A0A974WG48"/>
<organism evidence="5 6">
    <name type="scientific">Fulvivirga lutea</name>
    <dbReference type="NCBI Taxonomy" id="2810512"/>
    <lineage>
        <taxon>Bacteria</taxon>
        <taxon>Pseudomonadati</taxon>
        <taxon>Bacteroidota</taxon>
        <taxon>Cytophagia</taxon>
        <taxon>Cytophagales</taxon>
        <taxon>Fulvivirgaceae</taxon>
        <taxon>Fulvivirga</taxon>
    </lineage>
</organism>
<proteinExistence type="inferred from homology"/>
<evidence type="ECO:0000313" key="5">
    <source>
        <dbReference type="EMBL" id="QSE96983.1"/>
    </source>
</evidence>
<dbReference type="GO" id="GO:0051287">
    <property type="term" value="F:NAD binding"/>
    <property type="evidence" value="ECO:0007669"/>
    <property type="project" value="InterPro"/>
</dbReference>
<dbReference type="Proteomes" id="UP000662783">
    <property type="component" value="Chromosome"/>
</dbReference>
<dbReference type="InterPro" id="IPR050418">
    <property type="entry name" value="D-iso_2-hydroxyacid_DH_PdxB"/>
</dbReference>
<evidence type="ECO:0000259" key="4">
    <source>
        <dbReference type="Pfam" id="PF02826"/>
    </source>
</evidence>
<evidence type="ECO:0000256" key="3">
    <source>
        <dbReference type="ARBA" id="ARBA00023027"/>
    </source>
</evidence>
<evidence type="ECO:0000313" key="6">
    <source>
        <dbReference type="Proteomes" id="UP000662783"/>
    </source>
</evidence>
<dbReference type="Pfam" id="PF02826">
    <property type="entry name" value="2-Hacid_dh_C"/>
    <property type="match status" value="1"/>
</dbReference>
<keyword evidence="3" id="KW-0520">NAD</keyword>
<keyword evidence="2" id="KW-0560">Oxidoreductase</keyword>
<comment type="similarity">
    <text evidence="1">Belongs to the D-isomer specific 2-hydroxyacid dehydrogenase family.</text>
</comment>
<protein>
    <submittedName>
        <fullName evidence="5">Phosphoglycerate dehydrogenase</fullName>
    </submittedName>
</protein>
<dbReference type="EMBL" id="CP070608">
    <property type="protein sequence ID" value="QSE96983.1"/>
    <property type="molecule type" value="Genomic_DNA"/>
</dbReference>
<feature type="domain" description="D-isomer specific 2-hydroxyacid dehydrogenase NAD-binding" evidence="4">
    <location>
        <begin position="106"/>
        <end position="286"/>
    </location>
</feature>
<dbReference type="RefSeq" id="WP_205721496.1">
    <property type="nucleotide sequence ID" value="NZ_CP070608.1"/>
</dbReference>
<dbReference type="PANTHER" id="PTHR43761">
    <property type="entry name" value="D-ISOMER SPECIFIC 2-HYDROXYACID DEHYDROGENASE FAMILY PROTEIN (AFU_ORTHOLOGUE AFUA_1G13630)"/>
    <property type="match status" value="1"/>
</dbReference>
<dbReference type="InterPro" id="IPR006140">
    <property type="entry name" value="D-isomer_DH_NAD-bd"/>
</dbReference>
<dbReference type="InterPro" id="IPR036291">
    <property type="entry name" value="NAD(P)-bd_dom_sf"/>
</dbReference>
<dbReference type="Gene3D" id="3.40.50.720">
    <property type="entry name" value="NAD(P)-binding Rossmann-like Domain"/>
    <property type="match status" value="2"/>
</dbReference>
<keyword evidence="6" id="KW-1185">Reference proteome</keyword>
<gene>
    <name evidence="5" type="ORF">JR347_15500</name>
</gene>
<dbReference type="PANTHER" id="PTHR43761:SF1">
    <property type="entry name" value="D-ISOMER SPECIFIC 2-HYDROXYACID DEHYDROGENASE CATALYTIC DOMAIN-CONTAINING PROTEIN-RELATED"/>
    <property type="match status" value="1"/>
</dbReference>
<dbReference type="SUPFAM" id="SSF52283">
    <property type="entry name" value="Formate/glycerate dehydrogenase catalytic domain-like"/>
    <property type="match status" value="1"/>
</dbReference>
<sequence>MKFLIIDEMHDSIVPLLKSIGIEPHYDPKITKEEIVQTIGNYHGLVVRSKLFIDKEILESANNLKFICRAGAGIDNLDVKEIEKRGIEIINAPEGNRNAVAEHCLGAAFSLINNIVKSDNEVRSGKWDREGNRGHELKDKNLGIIGYGYMGSAVAHKFKHLVNKVCVYDKYKTGFSQENIVEVTLDQLFEETDMLSIHVPLTEETSFMINKGFISKFKKAIWLLNTSRGEVLKLSDLIQGLHSGKILGAALDVLENEKINLLNKDQQQDFDKLRGLSNVILTPHVAGWSYESYRQINEVIVKKLKAKLDDL</sequence>